<evidence type="ECO:0000313" key="2">
    <source>
        <dbReference type="EMBL" id="SOD12804.1"/>
    </source>
</evidence>
<sequence length="526" mass="55013">MKRKLLLSCLFAVAAHTGFSQVAFTAGSLSVLRIGDGSATLGANATPVFIDEYSTSGILLRSIALPTAVVGANRKLTLSGNSSSEGLLSLSQDGKKLTLTGYDAPVGTASIAASASATYNRVVGVIDGTGNVNTSTALDIFNTQFISSAVVDGNNVWMGGGTINIYHATIGATTATSIIARTGRSMRIFNNQLYASQVSGTNGPVVSIGAGLPTTTGQTAAGLPGMPTATPSGREFFFADVDATIPGYDVLYVVNTAITDGIAKYSLVNNNWVLNGNISGQYTGLTGVVSGNEVTLYGVRFGTSANKLFKITDATGHNVAMTATATDIATAAANTVFRGLSFSPTVTTTPVKLLSFTGKEAANGVRLSWSTASEQNNSHYEIYRSTDVQNFTKIGTVKGNGTTNEVLNYSFTDLSPLSGTVYYKLRQVDFDSRFEDYGPIPVKSSLQKNDLKVQVKDNSLQVSVFASTNSTSEIKVYNISGNALAKVSANLTSGWNTVEVPFTASRGVYIVASKIGSEITKTKIAK</sequence>
<evidence type="ECO:0000313" key="3">
    <source>
        <dbReference type="Proteomes" id="UP000219281"/>
    </source>
</evidence>
<feature type="signal peptide" evidence="1">
    <location>
        <begin position="1"/>
        <end position="25"/>
    </location>
</feature>
<dbReference type="AlphaFoldDB" id="A0A285ZT14"/>
<dbReference type="RefSeq" id="WP_097129044.1">
    <property type="nucleotide sequence ID" value="NZ_OCMT01000001.1"/>
</dbReference>
<dbReference type="NCBIfam" id="TIGR04183">
    <property type="entry name" value="Por_Secre_tail"/>
    <property type="match status" value="1"/>
</dbReference>
<dbReference type="Gene3D" id="2.60.40.10">
    <property type="entry name" value="Immunoglobulins"/>
    <property type="match status" value="1"/>
</dbReference>
<name>A0A285ZT14_9SPHI</name>
<proteinExistence type="predicted"/>
<feature type="chain" id="PRO_5012944966" evidence="1">
    <location>
        <begin position="26"/>
        <end position="526"/>
    </location>
</feature>
<dbReference type="Proteomes" id="UP000219281">
    <property type="component" value="Unassembled WGS sequence"/>
</dbReference>
<keyword evidence="3" id="KW-1185">Reference proteome</keyword>
<dbReference type="InterPro" id="IPR026444">
    <property type="entry name" value="Secre_tail"/>
</dbReference>
<accession>A0A285ZT14</accession>
<protein>
    <submittedName>
        <fullName evidence="2">Por secretion system C-terminal sorting domain-containing protein</fullName>
    </submittedName>
</protein>
<dbReference type="EMBL" id="OCMT01000001">
    <property type="protein sequence ID" value="SOD12804.1"/>
    <property type="molecule type" value="Genomic_DNA"/>
</dbReference>
<dbReference type="InterPro" id="IPR013783">
    <property type="entry name" value="Ig-like_fold"/>
</dbReference>
<organism evidence="2 3">
    <name type="scientific">Pedobacter xixiisoli</name>
    <dbReference type="NCBI Taxonomy" id="1476464"/>
    <lineage>
        <taxon>Bacteria</taxon>
        <taxon>Pseudomonadati</taxon>
        <taxon>Bacteroidota</taxon>
        <taxon>Sphingobacteriia</taxon>
        <taxon>Sphingobacteriales</taxon>
        <taxon>Sphingobacteriaceae</taxon>
        <taxon>Pedobacter</taxon>
    </lineage>
</organism>
<keyword evidence="1" id="KW-0732">Signal</keyword>
<evidence type="ECO:0000256" key="1">
    <source>
        <dbReference type="SAM" id="SignalP"/>
    </source>
</evidence>
<reference evidence="3" key="1">
    <citation type="submission" date="2017-09" db="EMBL/GenBank/DDBJ databases">
        <authorList>
            <person name="Varghese N."/>
            <person name="Submissions S."/>
        </authorList>
    </citation>
    <scope>NUCLEOTIDE SEQUENCE [LARGE SCALE GENOMIC DNA]</scope>
    <source>
        <strain evidence="3">CGMCC 1.12803</strain>
    </source>
</reference>
<gene>
    <name evidence="2" type="ORF">SAMN06297358_0858</name>
</gene>